<dbReference type="PANTHER" id="PTHR33397:SF3">
    <property type="entry name" value="MRNA NUCLEASE HEPT"/>
    <property type="match status" value="1"/>
</dbReference>
<accession>A0A1F7RLA2</accession>
<protein>
    <recommendedName>
        <fullName evidence="7">DUF86 domain-containing protein</fullName>
    </recommendedName>
</protein>
<name>A0A1F7RLA2_9BACT</name>
<dbReference type="InterPro" id="IPR052379">
    <property type="entry name" value="Type_VII_TA_RNase"/>
</dbReference>
<dbReference type="NCBIfam" id="NF047751">
    <property type="entry name" value="HepT_toxin"/>
    <property type="match status" value="1"/>
</dbReference>
<dbReference type="Gene3D" id="1.20.120.580">
    <property type="entry name" value="bsu32300-like"/>
    <property type="match status" value="1"/>
</dbReference>
<gene>
    <name evidence="5" type="ORF">A2161_06675</name>
</gene>
<evidence type="ECO:0000256" key="1">
    <source>
        <dbReference type="ARBA" id="ARBA00022649"/>
    </source>
</evidence>
<dbReference type="AlphaFoldDB" id="A0A1F7RLA2"/>
<evidence type="ECO:0000313" key="6">
    <source>
        <dbReference type="Proteomes" id="UP000179266"/>
    </source>
</evidence>
<dbReference type="GO" id="GO:0110001">
    <property type="term" value="C:toxin-antitoxin complex"/>
    <property type="evidence" value="ECO:0007669"/>
    <property type="project" value="InterPro"/>
</dbReference>
<dbReference type="PANTHER" id="PTHR33397">
    <property type="entry name" value="UPF0331 PROTEIN YUTE"/>
    <property type="match status" value="1"/>
</dbReference>
<organism evidence="5 6">
    <name type="scientific">Candidatus Schekmanbacteria bacterium RBG_13_48_7</name>
    <dbReference type="NCBI Taxonomy" id="1817878"/>
    <lineage>
        <taxon>Bacteria</taxon>
        <taxon>Candidatus Schekmaniibacteriota</taxon>
    </lineage>
</organism>
<comment type="caution">
    <text evidence="5">The sequence shown here is derived from an EMBL/GenBank/DDBJ whole genome shotgun (WGS) entry which is preliminary data.</text>
</comment>
<evidence type="ECO:0000313" key="5">
    <source>
        <dbReference type="EMBL" id="OGL42231.1"/>
    </source>
</evidence>
<dbReference type="Proteomes" id="UP000179266">
    <property type="component" value="Unassembled WGS sequence"/>
</dbReference>
<evidence type="ECO:0000256" key="4">
    <source>
        <dbReference type="ARBA" id="ARBA00024207"/>
    </source>
</evidence>
<keyword evidence="3" id="KW-0378">Hydrolase</keyword>
<comment type="similarity">
    <text evidence="4">Belongs to the HepT RNase toxin family.</text>
</comment>
<evidence type="ECO:0008006" key="7">
    <source>
        <dbReference type="Google" id="ProtNLM"/>
    </source>
</evidence>
<keyword evidence="2" id="KW-0540">Nuclease</keyword>
<dbReference type="InterPro" id="IPR037038">
    <property type="entry name" value="HepT-like_sf"/>
</dbReference>
<reference evidence="5 6" key="1">
    <citation type="journal article" date="2016" name="Nat. Commun.">
        <title>Thousands of microbial genomes shed light on interconnected biogeochemical processes in an aquifer system.</title>
        <authorList>
            <person name="Anantharaman K."/>
            <person name="Brown C.T."/>
            <person name="Hug L.A."/>
            <person name="Sharon I."/>
            <person name="Castelle C.J."/>
            <person name="Probst A.J."/>
            <person name="Thomas B.C."/>
            <person name="Singh A."/>
            <person name="Wilkins M.J."/>
            <person name="Karaoz U."/>
            <person name="Brodie E.L."/>
            <person name="Williams K.H."/>
            <person name="Hubbard S.S."/>
            <person name="Banfield J.F."/>
        </authorList>
    </citation>
    <scope>NUCLEOTIDE SEQUENCE [LARGE SCALE GENOMIC DNA]</scope>
</reference>
<evidence type="ECO:0000256" key="3">
    <source>
        <dbReference type="ARBA" id="ARBA00022801"/>
    </source>
</evidence>
<dbReference type="GO" id="GO:0004540">
    <property type="term" value="F:RNA nuclease activity"/>
    <property type="evidence" value="ECO:0007669"/>
    <property type="project" value="InterPro"/>
</dbReference>
<proteinExistence type="inferred from homology"/>
<dbReference type="GO" id="GO:0016787">
    <property type="term" value="F:hydrolase activity"/>
    <property type="evidence" value="ECO:0007669"/>
    <property type="project" value="UniProtKB-KW"/>
</dbReference>
<sequence>MINKKMIADRIARIRENLKLLKFLGTLSEEEFTADWKNISATERMFQVSIEACLDIGNHLIAEFGLSRPQDYKNIFKILCDNSIITRNLSDN</sequence>
<dbReference type="EMBL" id="MGDD01000331">
    <property type="protein sequence ID" value="OGL42231.1"/>
    <property type="molecule type" value="Genomic_DNA"/>
</dbReference>
<evidence type="ECO:0000256" key="2">
    <source>
        <dbReference type="ARBA" id="ARBA00022722"/>
    </source>
</evidence>
<keyword evidence="1" id="KW-1277">Toxin-antitoxin system</keyword>
<dbReference type="Pfam" id="PF01934">
    <property type="entry name" value="HepT-like"/>
    <property type="match status" value="1"/>
</dbReference>
<dbReference type="InterPro" id="IPR008201">
    <property type="entry name" value="HepT-like"/>
</dbReference>